<sequence length="981" mass="111480">MKAVPRSSSEVLRQAKEFLKEYYVSLKKSGSAEEEARWQEVVTSVEGRGTYRLTRSELQYGAKLAWRNAPRCIGRMQWTRLELFDARDVTTPQEMFEILCKHIEYSTNGGNVRSAITVFPERVPGRRDFRVWNQQLIAYAGYLNNDGSVTGDPAYVEFTQLCEGLGWKGKGSRFDVLPLVMSAPTGEPEWFDIPDDIVLRIPLKHPKYDWFSEMGLEWFALPAVSSMMLDVGGVQYTGAPFNGWYMSTETFGEKMGLDTSTNVSLWKDDVNVEVNKAVLHSFEEAGVTLVDHHTASESFIQFMSNEQRDRGGCPADWVWIVPPISGSITPVFHQEMSLYYLKPAYEYQEPAWEDFARYNRGTAILSPSQLFRKVALTVLFASSLYRKALARRLRVTILYATETGRSQLYAHNLSQALKRYFNPENFIRNLYEQKHAEFNKNIINSSDNATQPNFTKDNMSDFNEAYEQYKMFAIFALGSTKYKYYCLFGKYLFSLLEECGAHSLAPLTCGDELNHQEQTFNAWVDNIVKVLGEEMQVEVAQQSSMINVEELTANRVRLTSSPFTKSSLEKSLSQVHRKSVFSCPVLESTMLFDHGDRWTQLLVLKVGEEAEAEESLYSPGDHVGVFPHNSPTLVSSLLNRLSSPYLGEPVKLEVRLGKDMHWETDPRLPPATLRELLTHYLDLTTPPSPAFLLMLAAHTTHTPHVRRLTNLAKDYKKYQEWRAWKWPNVLEVLEEFSSVRVDAGVLVAALPLLQPRYYSISSCPAFHRGELHLTLSGVQYCTQDGTGPVHRGVTTGYLKEVTPGNQVHLFFKSAPTFHLPEDLSLPIIMVGAGSGVAPLRGFWQHYHYLRRTKGVTTGSLTLYYGCRTEEEDLFNQEKWNMVRQGGLTRHRVALSRTPHLPKMYAQDLLRVYSKEVYKELVEEGGHLYVCGSQALSDGVSSALQNILMEQGRLTTQQSAVLLASLKGEGRYHEDIFSTRLA</sequence>
<dbReference type="InterPro" id="IPR003097">
    <property type="entry name" value="CysJ-like_FAD-binding"/>
</dbReference>
<dbReference type="InterPro" id="IPR044940">
    <property type="entry name" value="NOS_dom_2"/>
</dbReference>
<dbReference type="GO" id="GO:0004517">
    <property type="term" value="F:nitric-oxide synthase activity"/>
    <property type="evidence" value="ECO:0007669"/>
    <property type="project" value="UniProtKB-EC"/>
</dbReference>
<dbReference type="GO" id="GO:0020037">
    <property type="term" value="F:heme binding"/>
    <property type="evidence" value="ECO:0007669"/>
    <property type="project" value="InterPro"/>
</dbReference>
<evidence type="ECO:0000256" key="12">
    <source>
        <dbReference type="ARBA" id="ARBA00022860"/>
    </source>
</evidence>
<dbReference type="InterPro" id="IPR029039">
    <property type="entry name" value="Flavoprotein-like_sf"/>
</dbReference>
<dbReference type="EMBL" id="JARAKH010000028">
    <property type="protein sequence ID" value="KAK8389174.1"/>
    <property type="molecule type" value="Genomic_DNA"/>
</dbReference>
<evidence type="ECO:0000259" key="17">
    <source>
        <dbReference type="PROSITE" id="PS51384"/>
    </source>
</evidence>
<dbReference type="Gene3D" id="3.40.50.360">
    <property type="match status" value="1"/>
</dbReference>
<keyword evidence="6 15" id="KW-0349">Heme</keyword>
<dbReference type="Gene3D" id="3.90.340.10">
    <property type="entry name" value="Nitric Oxide Synthase, Chain A, domain 1"/>
    <property type="match status" value="1"/>
</dbReference>
<evidence type="ECO:0000256" key="6">
    <source>
        <dbReference type="ARBA" id="ARBA00022617"/>
    </source>
</evidence>
<keyword evidence="14 15" id="KW-0408">Iron</keyword>
<dbReference type="SUPFAM" id="SSF63380">
    <property type="entry name" value="Riboflavin synthase domain-like"/>
    <property type="match status" value="1"/>
</dbReference>
<dbReference type="PIRSF" id="PIRSF000333">
    <property type="entry name" value="NOS"/>
    <property type="match status" value="1"/>
</dbReference>
<dbReference type="Pfam" id="PF00258">
    <property type="entry name" value="Flavodoxin_1"/>
    <property type="match status" value="1"/>
</dbReference>
<dbReference type="InterPro" id="IPR039261">
    <property type="entry name" value="FNR_nucleotide-bd"/>
</dbReference>
<dbReference type="GO" id="GO:0005516">
    <property type="term" value="F:calmodulin binding"/>
    <property type="evidence" value="ECO:0007669"/>
    <property type="project" value="UniProtKB-KW"/>
</dbReference>
<reference evidence="18 19" key="1">
    <citation type="submission" date="2023-03" db="EMBL/GenBank/DDBJ databases">
        <title>High-quality genome of Scylla paramamosain provides insights in environmental adaptation.</title>
        <authorList>
            <person name="Zhang L."/>
        </authorList>
    </citation>
    <scope>NUCLEOTIDE SEQUENCE [LARGE SCALE GENOMIC DNA]</scope>
    <source>
        <strain evidence="18">LZ_2023a</strain>
        <tissue evidence="18">Muscle</tissue>
    </source>
</reference>
<dbReference type="InterPro" id="IPR044944">
    <property type="entry name" value="NOS_dom_3"/>
</dbReference>
<dbReference type="Gene3D" id="2.40.30.10">
    <property type="entry name" value="Translation factors"/>
    <property type="match status" value="1"/>
</dbReference>
<protein>
    <recommendedName>
        <fullName evidence="5">nitric-oxide synthase (NADPH)</fullName>
        <ecNumber evidence="5">1.14.13.39</ecNumber>
    </recommendedName>
</protein>
<dbReference type="FunFam" id="1.20.990.10:FF:000002">
    <property type="entry name" value="Nitric oxide synthase"/>
    <property type="match status" value="1"/>
</dbReference>
<evidence type="ECO:0000256" key="9">
    <source>
        <dbReference type="ARBA" id="ARBA00022723"/>
    </source>
</evidence>
<dbReference type="GO" id="GO:0050661">
    <property type="term" value="F:NADP binding"/>
    <property type="evidence" value="ECO:0007669"/>
    <property type="project" value="InterPro"/>
</dbReference>
<organism evidence="18 19">
    <name type="scientific">Scylla paramamosain</name>
    <name type="common">Mud crab</name>
    <dbReference type="NCBI Taxonomy" id="85552"/>
    <lineage>
        <taxon>Eukaryota</taxon>
        <taxon>Metazoa</taxon>
        <taxon>Ecdysozoa</taxon>
        <taxon>Arthropoda</taxon>
        <taxon>Crustacea</taxon>
        <taxon>Multicrustacea</taxon>
        <taxon>Malacostraca</taxon>
        <taxon>Eumalacostraca</taxon>
        <taxon>Eucarida</taxon>
        <taxon>Decapoda</taxon>
        <taxon>Pleocyemata</taxon>
        <taxon>Brachyura</taxon>
        <taxon>Eubrachyura</taxon>
        <taxon>Portunoidea</taxon>
        <taxon>Portunidae</taxon>
        <taxon>Portuninae</taxon>
        <taxon>Scylla</taxon>
    </lineage>
</organism>
<dbReference type="InterPro" id="IPR050607">
    <property type="entry name" value="NOS"/>
</dbReference>
<comment type="cofactor">
    <cofactor evidence="2">
        <name>heme b</name>
        <dbReference type="ChEBI" id="CHEBI:60344"/>
    </cofactor>
</comment>
<evidence type="ECO:0000259" key="16">
    <source>
        <dbReference type="PROSITE" id="PS50902"/>
    </source>
</evidence>
<dbReference type="Pfam" id="PF02898">
    <property type="entry name" value="NO_synthase"/>
    <property type="match status" value="1"/>
</dbReference>
<keyword evidence="13" id="KW-0560">Oxidoreductase</keyword>
<dbReference type="PRINTS" id="PR00369">
    <property type="entry name" value="FLAVODOXIN"/>
</dbReference>
<name>A0AAW0TNA7_SCYPA</name>
<dbReference type="InterPro" id="IPR001433">
    <property type="entry name" value="OxRdtase_FAD/NAD-bd"/>
</dbReference>
<dbReference type="Gene3D" id="1.20.990.10">
    <property type="entry name" value="NADPH-cytochrome p450 Reductase, Chain A, domain 3"/>
    <property type="match status" value="1"/>
</dbReference>
<dbReference type="GO" id="GO:0046872">
    <property type="term" value="F:metal ion binding"/>
    <property type="evidence" value="ECO:0007669"/>
    <property type="project" value="UniProtKB-KW"/>
</dbReference>
<dbReference type="InterPro" id="IPR004030">
    <property type="entry name" value="NOS_N"/>
</dbReference>
<dbReference type="EC" id="1.14.13.39" evidence="5"/>
<gene>
    <name evidence="18" type="ORF">O3P69_020856</name>
</gene>
<evidence type="ECO:0000256" key="15">
    <source>
        <dbReference type="PIRSR" id="PIRSR000333-1"/>
    </source>
</evidence>
<evidence type="ECO:0000313" key="19">
    <source>
        <dbReference type="Proteomes" id="UP001487740"/>
    </source>
</evidence>
<dbReference type="Gene3D" id="3.90.440.10">
    <property type="entry name" value="Nitric Oxide Synthase,Heme Domain,Chain A domain 2"/>
    <property type="match status" value="1"/>
</dbReference>
<evidence type="ECO:0000256" key="5">
    <source>
        <dbReference type="ARBA" id="ARBA00012989"/>
    </source>
</evidence>
<keyword evidence="12" id="KW-0112">Calmodulin-binding</keyword>
<dbReference type="SUPFAM" id="SSF52218">
    <property type="entry name" value="Flavoproteins"/>
    <property type="match status" value="1"/>
</dbReference>
<dbReference type="InterPro" id="IPR001709">
    <property type="entry name" value="Flavoprot_Pyr_Nucl_cyt_Rdtase"/>
</dbReference>
<keyword evidence="10" id="KW-0274">FAD</keyword>
<evidence type="ECO:0000256" key="8">
    <source>
        <dbReference type="ARBA" id="ARBA00022643"/>
    </source>
</evidence>
<dbReference type="SUPFAM" id="SSF52343">
    <property type="entry name" value="Ferredoxin reductase-like, C-terminal NADP-linked domain"/>
    <property type="match status" value="1"/>
</dbReference>
<dbReference type="GO" id="GO:0006809">
    <property type="term" value="P:nitric oxide biosynthetic process"/>
    <property type="evidence" value="ECO:0007669"/>
    <property type="project" value="InterPro"/>
</dbReference>
<feature type="binding site" description="axial binding residue" evidence="15">
    <location>
        <position position="72"/>
    </location>
    <ligand>
        <name>heme b</name>
        <dbReference type="ChEBI" id="CHEBI:60344"/>
    </ligand>
    <ligandPart>
        <name>Fe</name>
        <dbReference type="ChEBI" id="CHEBI:18248"/>
    </ligandPart>
</feature>
<feature type="domain" description="Flavodoxin-like" evidence="16">
    <location>
        <begin position="395"/>
        <end position="528"/>
    </location>
</feature>
<dbReference type="InterPro" id="IPR017927">
    <property type="entry name" value="FAD-bd_FR_type"/>
</dbReference>
<dbReference type="PRINTS" id="PR00371">
    <property type="entry name" value="FPNCR"/>
</dbReference>
<evidence type="ECO:0000256" key="4">
    <source>
        <dbReference type="ARBA" id="ARBA00006267"/>
    </source>
</evidence>
<comment type="cofactor">
    <cofactor evidence="3">
        <name>FAD</name>
        <dbReference type="ChEBI" id="CHEBI:57692"/>
    </cofactor>
</comment>
<dbReference type="PANTHER" id="PTHR43410">
    <property type="entry name" value="NITRIC OXIDE SYNTHASE OXYGENASE"/>
    <property type="match status" value="1"/>
</dbReference>
<feature type="domain" description="FAD-binding FR-type" evidence="17">
    <location>
        <begin position="578"/>
        <end position="820"/>
    </location>
</feature>
<keyword evidence="9 15" id="KW-0479">Metal-binding</keyword>
<dbReference type="Gene3D" id="3.40.50.80">
    <property type="entry name" value="Nucleotide-binding domain of ferredoxin-NADP reductase (FNR) module"/>
    <property type="match status" value="1"/>
</dbReference>
<dbReference type="PROSITE" id="PS51384">
    <property type="entry name" value="FAD_FR"/>
    <property type="match status" value="1"/>
</dbReference>
<dbReference type="InterPro" id="IPR012144">
    <property type="entry name" value="NOS_euk"/>
</dbReference>
<dbReference type="Pfam" id="PF00667">
    <property type="entry name" value="FAD_binding_1"/>
    <property type="match status" value="1"/>
</dbReference>
<dbReference type="InterPro" id="IPR017938">
    <property type="entry name" value="Riboflavin_synthase-like_b-brl"/>
</dbReference>
<evidence type="ECO:0000256" key="11">
    <source>
        <dbReference type="ARBA" id="ARBA00022857"/>
    </source>
</evidence>
<comment type="caution">
    <text evidence="18">The sequence shown here is derived from an EMBL/GenBank/DDBJ whole genome shotgun (WGS) entry which is preliminary data.</text>
</comment>
<dbReference type="PROSITE" id="PS50902">
    <property type="entry name" value="FLAVODOXIN_LIKE"/>
    <property type="match status" value="1"/>
</dbReference>
<dbReference type="GO" id="GO:0050660">
    <property type="term" value="F:flavin adenine dinucleotide binding"/>
    <property type="evidence" value="ECO:0007669"/>
    <property type="project" value="InterPro"/>
</dbReference>
<comment type="cofactor">
    <cofactor evidence="1">
        <name>FMN</name>
        <dbReference type="ChEBI" id="CHEBI:58210"/>
    </cofactor>
</comment>
<dbReference type="InterPro" id="IPR001094">
    <property type="entry name" value="Flavdoxin-like"/>
</dbReference>
<evidence type="ECO:0000256" key="7">
    <source>
        <dbReference type="ARBA" id="ARBA00022630"/>
    </source>
</evidence>
<keyword evidence="19" id="KW-1185">Reference proteome</keyword>
<dbReference type="Proteomes" id="UP001487740">
    <property type="component" value="Unassembled WGS sequence"/>
</dbReference>
<dbReference type="InterPro" id="IPR036119">
    <property type="entry name" value="NOS_N_sf"/>
</dbReference>
<evidence type="ECO:0000256" key="2">
    <source>
        <dbReference type="ARBA" id="ARBA00001970"/>
    </source>
</evidence>
<evidence type="ECO:0000256" key="1">
    <source>
        <dbReference type="ARBA" id="ARBA00001917"/>
    </source>
</evidence>
<keyword evidence="8" id="KW-0288">FMN</keyword>
<evidence type="ECO:0000256" key="3">
    <source>
        <dbReference type="ARBA" id="ARBA00001974"/>
    </source>
</evidence>
<dbReference type="InterPro" id="IPR023173">
    <property type="entry name" value="NADPH_Cyt_P450_Rdtase_alpha"/>
</dbReference>
<dbReference type="SUPFAM" id="SSF56512">
    <property type="entry name" value="Nitric oxide (NO) synthase oxygenase domain"/>
    <property type="match status" value="1"/>
</dbReference>
<evidence type="ECO:0000256" key="10">
    <source>
        <dbReference type="ARBA" id="ARBA00022827"/>
    </source>
</evidence>
<dbReference type="PANTHER" id="PTHR43410:SF1">
    <property type="entry name" value="NITRIC OXIDE SYNTHASE"/>
    <property type="match status" value="1"/>
</dbReference>
<keyword evidence="11" id="KW-0521">NADP</keyword>
<proteinExistence type="inferred from homology"/>
<dbReference type="AlphaFoldDB" id="A0AAW0TNA7"/>
<dbReference type="InterPro" id="IPR008254">
    <property type="entry name" value="Flavodoxin/NO_synth"/>
</dbReference>
<evidence type="ECO:0000313" key="18">
    <source>
        <dbReference type="EMBL" id="KAK8389174.1"/>
    </source>
</evidence>
<dbReference type="GO" id="GO:0010181">
    <property type="term" value="F:FMN binding"/>
    <property type="evidence" value="ECO:0007669"/>
    <property type="project" value="InterPro"/>
</dbReference>
<comment type="similarity">
    <text evidence="4">Belongs to the NOS family.</text>
</comment>
<dbReference type="Pfam" id="PF00175">
    <property type="entry name" value="NAD_binding_1"/>
    <property type="match status" value="1"/>
</dbReference>
<accession>A0AAW0TNA7</accession>
<evidence type="ECO:0000256" key="14">
    <source>
        <dbReference type="ARBA" id="ARBA00023004"/>
    </source>
</evidence>
<evidence type="ECO:0000256" key="13">
    <source>
        <dbReference type="ARBA" id="ARBA00023002"/>
    </source>
</evidence>
<dbReference type="Gene3D" id="3.90.1230.10">
    <property type="entry name" value="Nitric Oxide Synthase, Chain A, domain 3"/>
    <property type="match status" value="1"/>
</dbReference>
<keyword evidence="7" id="KW-0285">Flavoprotein</keyword>
<dbReference type="InterPro" id="IPR044943">
    <property type="entry name" value="NOS_dom_1"/>
</dbReference>